<feature type="compositionally biased region" description="Low complexity" evidence="1">
    <location>
        <begin position="136"/>
        <end position="145"/>
    </location>
</feature>
<dbReference type="Pfam" id="PF00226">
    <property type="entry name" value="DnaJ"/>
    <property type="match status" value="1"/>
</dbReference>
<evidence type="ECO:0000259" key="2">
    <source>
        <dbReference type="PROSITE" id="PS50076"/>
    </source>
</evidence>
<feature type="compositionally biased region" description="Basic and acidic residues" evidence="1">
    <location>
        <begin position="407"/>
        <end position="418"/>
    </location>
</feature>
<name>A0AAD8W9Y0_LOLMU</name>
<organism evidence="3 4">
    <name type="scientific">Lolium multiflorum</name>
    <name type="common">Italian ryegrass</name>
    <name type="synonym">Lolium perenne subsp. multiflorum</name>
    <dbReference type="NCBI Taxonomy" id="4521"/>
    <lineage>
        <taxon>Eukaryota</taxon>
        <taxon>Viridiplantae</taxon>
        <taxon>Streptophyta</taxon>
        <taxon>Embryophyta</taxon>
        <taxon>Tracheophyta</taxon>
        <taxon>Spermatophyta</taxon>
        <taxon>Magnoliopsida</taxon>
        <taxon>Liliopsida</taxon>
        <taxon>Poales</taxon>
        <taxon>Poaceae</taxon>
        <taxon>BOP clade</taxon>
        <taxon>Pooideae</taxon>
        <taxon>Poodae</taxon>
        <taxon>Poeae</taxon>
        <taxon>Poeae Chloroplast Group 2 (Poeae type)</taxon>
        <taxon>Loliodinae</taxon>
        <taxon>Loliinae</taxon>
        <taxon>Lolium</taxon>
    </lineage>
</organism>
<evidence type="ECO:0000313" key="4">
    <source>
        <dbReference type="Proteomes" id="UP001231189"/>
    </source>
</evidence>
<gene>
    <name evidence="3" type="ORF">QYE76_066468</name>
</gene>
<feature type="compositionally biased region" description="Polar residues" evidence="1">
    <location>
        <begin position="257"/>
        <end position="272"/>
    </location>
</feature>
<dbReference type="AlphaFoldDB" id="A0AAD8W9Y0"/>
<dbReference type="Proteomes" id="UP001231189">
    <property type="component" value="Unassembled WGS sequence"/>
</dbReference>
<feature type="compositionally biased region" description="Basic and acidic residues" evidence="1">
    <location>
        <begin position="361"/>
        <end position="374"/>
    </location>
</feature>
<feature type="compositionally biased region" description="Polar residues" evidence="1">
    <location>
        <begin position="379"/>
        <end position="392"/>
    </location>
</feature>
<dbReference type="SUPFAM" id="SSF46565">
    <property type="entry name" value="Chaperone J-domain"/>
    <property type="match status" value="1"/>
</dbReference>
<dbReference type="EMBL" id="JAUUTY010000004">
    <property type="protein sequence ID" value="KAK1648663.1"/>
    <property type="molecule type" value="Genomic_DNA"/>
</dbReference>
<feature type="region of interest" description="Disordered" evidence="1">
    <location>
        <begin position="218"/>
        <end position="237"/>
    </location>
</feature>
<proteinExistence type="predicted"/>
<dbReference type="GO" id="GO:0005783">
    <property type="term" value="C:endoplasmic reticulum"/>
    <property type="evidence" value="ECO:0007669"/>
    <property type="project" value="UniProtKB-ARBA"/>
</dbReference>
<dbReference type="CDD" id="cd06257">
    <property type="entry name" value="DnaJ"/>
    <property type="match status" value="1"/>
</dbReference>
<protein>
    <recommendedName>
        <fullName evidence="2">J domain-containing protein</fullName>
    </recommendedName>
</protein>
<dbReference type="InterPro" id="IPR001623">
    <property type="entry name" value="DnaJ_domain"/>
</dbReference>
<keyword evidence="4" id="KW-1185">Reference proteome</keyword>
<accession>A0AAD8W9Y0</accession>
<dbReference type="SMART" id="SM00271">
    <property type="entry name" value="DnaJ"/>
    <property type="match status" value="1"/>
</dbReference>
<comment type="caution">
    <text evidence="3">The sequence shown here is derived from an EMBL/GenBank/DDBJ whole genome shotgun (WGS) entry which is preliminary data.</text>
</comment>
<feature type="region of interest" description="Disordered" evidence="1">
    <location>
        <begin position="481"/>
        <end position="561"/>
    </location>
</feature>
<evidence type="ECO:0000256" key="1">
    <source>
        <dbReference type="SAM" id="MobiDB-lite"/>
    </source>
</evidence>
<feature type="region of interest" description="Disordered" evidence="1">
    <location>
        <begin position="257"/>
        <end position="309"/>
    </location>
</feature>
<dbReference type="PROSITE" id="PS50076">
    <property type="entry name" value="DNAJ_2"/>
    <property type="match status" value="1"/>
</dbReference>
<evidence type="ECO:0000313" key="3">
    <source>
        <dbReference type="EMBL" id="KAK1648663.1"/>
    </source>
</evidence>
<dbReference type="Gene3D" id="1.10.287.110">
    <property type="entry name" value="DnaJ domain"/>
    <property type="match status" value="1"/>
</dbReference>
<dbReference type="PANTHER" id="PTHR47374:SF9">
    <property type="entry name" value="DUF3444 DOMAIN-CONTAINING PROTEIN"/>
    <property type="match status" value="1"/>
</dbReference>
<reference evidence="3" key="1">
    <citation type="submission" date="2023-07" db="EMBL/GenBank/DDBJ databases">
        <title>A chromosome-level genome assembly of Lolium multiflorum.</title>
        <authorList>
            <person name="Chen Y."/>
            <person name="Copetti D."/>
            <person name="Kolliker R."/>
            <person name="Studer B."/>
        </authorList>
    </citation>
    <scope>NUCLEOTIDE SEQUENCE</scope>
    <source>
        <strain evidence="3">02402/16</strain>
        <tissue evidence="3">Leaf</tissue>
    </source>
</reference>
<dbReference type="PRINTS" id="PR00625">
    <property type="entry name" value="JDOMAIN"/>
</dbReference>
<dbReference type="InterPro" id="IPR036869">
    <property type="entry name" value="J_dom_sf"/>
</dbReference>
<feature type="domain" description="J" evidence="2">
    <location>
        <begin position="66"/>
        <end position="130"/>
    </location>
</feature>
<feature type="region of interest" description="Disordered" evidence="1">
    <location>
        <begin position="355"/>
        <end position="461"/>
    </location>
</feature>
<feature type="compositionally biased region" description="Polar residues" evidence="1">
    <location>
        <begin position="523"/>
        <end position="542"/>
    </location>
</feature>
<dbReference type="PANTHER" id="PTHR47374">
    <property type="entry name" value="ENDOSOME ANTIGEN-LIKE PROTEIN, PUTATIVE (DUF3444)-RELATED"/>
    <property type="match status" value="1"/>
</dbReference>
<dbReference type="InterPro" id="IPR024593">
    <property type="entry name" value="DUF3444"/>
</dbReference>
<dbReference type="Pfam" id="PF11926">
    <property type="entry name" value="DUF3444"/>
    <property type="match status" value="2"/>
</dbReference>
<feature type="region of interest" description="Disordered" evidence="1">
    <location>
        <begin position="128"/>
        <end position="150"/>
    </location>
</feature>
<sequence>MECNREEALRAREIAVQKLGKRDFIGAQKIALKAQVLFPELENISQVLNVCNVHCAAETRVNGEMDWYAILQVEPTADHANIRKQYLKLAFSLHPDKNCFHGAEDAFKLVGDAHKILCDQTTRSQYDIRRQNASRKAPTQATQQQKKSDTSKQNVPGYVLTFWTICSHCQVRYQYHIRVLNTLIRCMNCGNNFFTYKLEEQYVSTSSAVYTSSQVPAKTFPSQQGRPVKLPSAQGTTDVKPRVNVARCNEYMKGFSIPSTNQKANQSRTARGTSHFPAMNKDKPSVPPAANEHMGGWSIPDPANPDIIGRQKSCTEEASAAPNAMNIPGPVKLSSTGANSYMKARINVAQCDIDGHGSAGGEKEANRSDSKRGNVDIPATNTSNFSAQTAHRNTGVGGMPGPADLNVVDRKNLGKEDVSAVQNAAESPSIWRSARRKQDADGSSSMNSNSKKKQRKNDFPSNADLNLKQIFDDNVSNAVRQSVPSNVPSKVDIQAKAKTARKKQGADGCSSLNSNSKKKQRNDFPSNPDLNAARQSVPSNMPSKVDVQENAKSTDIGDQDNMEAEVTDTVGQDQPCYSEKLSFPDADFFDFEKLREVYLFAVGQIWAIYDNLDGMPRYYARIKRFDASNFKVHLTWLEHVAANESEDKWTDEELPVACGSFSSGATETSQDRLMFSHIVSWTKGKKRNYDIHPGKGEIWALYKGWSMQWVSDADSHRSYEYEVVEVLSNFSFSAGVTVAPLVRIKGFVSLFATAKDKSEFVVAPSELLSFSHSIPFHRTDGSEKVGVPGGLLQLDPACLPMDLDAAFSSVTLDSCMFPDKKKGSTFIDLSTRDSCISPDKKEGSMFVDLSTDSPSSSGKHEDISSEQNTCLQKIPHGPNALDDLSQQKCPSLSVYTYPDSEFHDFEECRSREKFERGQIWALYSDVDNFPKFYGWISKVELEPFKVDLTWLEACPQVGQEKQWLEEDIPVSCGKFKIRNWKTKYETKDTFSHLVYTRQLDASLQIEILPQVGQIWVIYMNWTPDWIPSSTDACEFAIGEIIERTEVSTKISLLTKVKGYTAVFKPRKPKSVLEIPTRENLKFSHRVPSFRLTEESGGKLRGFYELDAASVPDVFLY</sequence>